<dbReference type="InParanoid" id="D4H6D3"/>
<evidence type="ECO:0000313" key="5">
    <source>
        <dbReference type="Proteomes" id="UP000002012"/>
    </source>
</evidence>
<feature type="domain" description="PAS" evidence="3">
    <location>
        <begin position="1"/>
        <end position="57"/>
    </location>
</feature>
<dbReference type="EMBL" id="CP001968">
    <property type="protein sequence ID" value="ADD69607.1"/>
    <property type="molecule type" value="Genomic_DNA"/>
</dbReference>
<dbReference type="InterPro" id="IPR052016">
    <property type="entry name" value="Bact_Sigma-Reg"/>
</dbReference>
<accession>D4H6D3</accession>
<keyword evidence="2" id="KW-0175">Coiled coil</keyword>
<dbReference type="PROSITE" id="PS50112">
    <property type="entry name" value="PAS"/>
    <property type="match status" value="1"/>
</dbReference>
<dbReference type="SUPFAM" id="SSF55785">
    <property type="entry name" value="PYP-like sensor domain (PAS domain)"/>
    <property type="match status" value="1"/>
</dbReference>
<name>D4H6D3_DENA2</name>
<dbReference type="PANTHER" id="PTHR43156:SF2">
    <property type="entry name" value="STAGE II SPORULATION PROTEIN E"/>
    <property type="match status" value="1"/>
</dbReference>
<evidence type="ECO:0000256" key="1">
    <source>
        <dbReference type="ARBA" id="ARBA00022801"/>
    </source>
</evidence>
<reference evidence="4 5" key="1">
    <citation type="journal article" date="2010" name="Stand. Genomic Sci.">
        <title>Complete genome sequence of Denitrovibrio acetiphilus type strain (N2460).</title>
        <authorList>
            <person name="Kiss H."/>
            <person name="Lang E."/>
            <person name="Lapidus A."/>
            <person name="Copeland A."/>
            <person name="Nolan M."/>
            <person name="Glavina Del Rio T."/>
            <person name="Chen F."/>
            <person name="Lucas S."/>
            <person name="Tice H."/>
            <person name="Cheng J.F."/>
            <person name="Han C."/>
            <person name="Goodwin L."/>
            <person name="Pitluck S."/>
            <person name="Liolios K."/>
            <person name="Pati A."/>
            <person name="Ivanova N."/>
            <person name="Mavromatis K."/>
            <person name="Chen A."/>
            <person name="Palaniappan K."/>
            <person name="Land M."/>
            <person name="Hauser L."/>
            <person name="Chang Y.J."/>
            <person name="Jeffries C.D."/>
            <person name="Detter J.C."/>
            <person name="Brettin T."/>
            <person name="Spring S."/>
            <person name="Rohde M."/>
            <person name="Goker M."/>
            <person name="Woyke T."/>
            <person name="Bristow J."/>
            <person name="Eisen J.A."/>
            <person name="Markowitz V."/>
            <person name="Hugenholtz P."/>
            <person name="Kyrpides N.C."/>
            <person name="Klenk H.P."/>
        </authorList>
    </citation>
    <scope>NUCLEOTIDE SEQUENCE [LARGE SCALE GENOMIC DNA]</scope>
    <source>
        <strain evidence="5">DSM 12809 / NBRC 114555 / N2460</strain>
    </source>
</reference>
<proteinExistence type="predicted"/>
<dbReference type="Gene3D" id="3.60.40.10">
    <property type="entry name" value="PPM-type phosphatase domain"/>
    <property type="match status" value="1"/>
</dbReference>
<dbReference type="HOGENOM" id="CLU_519465_0_0_0"/>
<gene>
    <name evidence="4" type="ordered locus">Dacet_2857</name>
</gene>
<evidence type="ECO:0000256" key="2">
    <source>
        <dbReference type="SAM" id="Coils"/>
    </source>
</evidence>
<dbReference type="RefSeq" id="WP_013012094.1">
    <property type="nucleotide sequence ID" value="NC_013943.1"/>
</dbReference>
<dbReference type="Proteomes" id="UP000002012">
    <property type="component" value="Chromosome"/>
</dbReference>
<organism evidence="4 5">
    <name type="scientific">Denitrovibrio acetiphilus (strain DSM 12809 / NBRC 114555 / N2460)</name>
    <dbReference type="NCBI Taxonomy" id="522772"/>
    <lineage>
        <taxon>Bacteria</taxon>
        <taxon>Pseudomonadati</taxon>
        <taxon>Deferribacterota</taxon>
        <taxon>Deferribacteres</taxon>
        <taxon>Deferribacterales</taxon>
        <taxon>Geovibrionaceae</taxon>
        <taxon>Denitrovibrio</taxon>
    </lineage>
</organism>
<dbReference type="Gene3D" id="3.30.450.20">
    <property type="entry name" value="PAS domain"/>
    <property type="match status" value="1"/>
</dbReference>
<dbReference type="GO" id="GO:0016791">
    <property type="term" value="F:phosphatase activity"/>
    <property type="evidence" value="ECO:0007669"/>
    <property type="project" value="TreeGrafter"/>
</dbReference>
<dbReference type="SMART" id="SM00331">
    <property type="entry name" value="PP2C_SIG"/>
    <property type="match status" value="1"/>
</dbReference>
<dbReference type="InterPro" id="IPR000014">
    <property type="entry name" value="PAS"/>
</dbReference>
<dbReference type="InterPro" id="IPR036457">
    <property type="entry name" value="PPM-type-like_dom_sf"/>
</dbReference>
<keyword evidence="5" id="KW-1185">Reference proteome</keyword>
<dbReference type="CDD" id="cd00130">
    <property type="entry name" value="PAS"/>
    <property type="match status" value="1"/>
</dbReference>
<keyword evidence="1" id="KW-0378">Hydrolase</keyword>
<dbReference type="KEGG" id="dap:Dacet_2857"/>
<dbReference type="eggNOG" id="COG2208">
    <property type="taxonomic scope" value="Bacteria"/>
</dbReference>
<feature type="coiled-coil region" evidence="2">
    <location>
        <begin position="249"/>
        <end position="276"/>
    </location>
</feature>
<evidence type="ECO:0000259" key="3">
    <source>
        <dbReference type="PROSITE" id="PS50112"/>
    </source>
</evidence>
<dbReference type="InterPro" id="IPR001932">
    <property type="entry name" value="PPM-type_phosphatase-like_dom"/>
</dbReference>
<dbReference type="Pfam" id="PF13426">
    <property type="entry name" value="PAS_9"/>
    <property type="match status" value="1"/>
</dbReference>
<dbReference type="PANTHER" id="PTHR43156">
    <property type="entry name" value="STAGE II SPORULATION PROTEIN E-RELATED"/>
    <property type="match status" value="1"/>
</dbReference>
<dbReference type="OrthoDB" id="9763484at2"/>
<dbReference type="InterPro" id="IPR035965">
    <property type="entry name" value="PAS-like_dom_sf"/>
</dbReference>
<dbReference type="SUPFAM" id="SSF81606">
    <property type="entry name" value="PP2C-like"/>
    <property type="match status" value="1"/>
</dbReference>
<dbReference type="PaxDb" id="522772-Dacet_2857"/>
<dbReference type="Pfam" id="PF07228">
    <property type="entry name" value="SpoIIE"/>
    <property type="match status" value="1"/>
</dbReference>
<evidence type="ECO:0000313" key="4">
    <source>
        <dbReference type="EMBL" id="ADD69607.1"/>
    </source>
</evidence>
<dbReference type="AlphaFoldDB" id="D4H6D3"/>
<dbReference type="STRING" id="522772.Dacet_2857"/>
<protein>
    <submittedName>
        <fullName evidence="4">Putative PAS/PAC sensor protein</fullName>
    </submittedName>
</protein>
<sequence>MEYSSEILNFISEIVLVVNDKFQIQYCSPQVKQLTGKGPEKMTGKKCHMVMFNKMEPCKDCQLAKLKDNRIPLDIEHDTITHRGFRKLFSAKFIKLEDNAYAEILSDITSTKKLIDKLTRHSKELKASNVILNLKRKETEKEHRFILRTINSLNDGVMVVNPDLTINVSNSSLIDMCSLEGKKTPEMRCYEVYGYTEQCKDCPLLDPKNTRAFREAHGKKLTVTMNHFDRYIVESLRDTTKELKLIDEIKNQQSVLHEKQRQMSLLNEDLLRMNDKLKVAHKIIDEELTQVGQIQASLLPETLPQIEGYDFGAFYTPAEHAGGDYYDCIEMSNGYWGLGVADVSGHGIPASVIMAITRAIMRSYTYDVISSSEAVAMVNEILCDNIHTNDFVTMFYTVFNSKNGTLNYASAGHNPLLFYDKSEMLVKKISCHGMFLGAFDMVDYEEGELEIDSGDIVFLYTDGLNEAMNRSREQYGYDQLISKIMMFASLPVSEMIENIMEDVRNFTQGHPFEDDITILAFKKL</sequence>